<evidence type="ECO:0000313" key="5">
    <source>
        <dbReference type="Proteomes" id="UP001225072"/>
    </source>
</evidence>
<dbReference type="InterPro" id="IPR000182">
    <property type="entry name" value="GNAT_dom"/>
</dbReference>
<feature type="domain" description="N-acetyltransferase" evidence="3">
    <location>
        <begin position="11"/>
        <end position="148"/>
    </location>
</feature>
<dbReference type="SUPFAM" id="SSF55729">
    <property type="entry name" value="Acyl-CoA N-acyltransferases (Nat)"/>
    <property type="match status" value="1"/>
</dbReference>
<dbReference type="PANTHER" id="PTHR43420">
    <property type="entry name" value="ACETYLTRANSFERASE"/>
    <property type="match status" value="1"/>
</dbReference>
<organism evidence="4 5">
    <name type="scientific">Chryseobacterium camelliae</name>
    <dbReference type="NCBI Taxonomy" id="1265445"/>
    <lineage>
        <taxon>Bacteria</taxon>
        <taxon>Pseudomonadati</taxon>
        <taxon>Bacteroidota</taxon>
        <taxon>Flavobacteriia</taxon>
        <taxon>Flavobacteriales</taxon>
        <taxon>Weeksellaceae</taxon>
        <taxon>Chryseobacterium group</taxon>
        <taxon>Chryseobacterium</taxon>
    </lineage>
</organism>
<name>A0ABU0TIE9_9FLAO</name>
<dbReference type="Gene3D" id="3.40.630.30">
    <property type="match status" value="1"/>
</dbReference>
<dbReference type="InterPro" id="IPR016181">
    <property type="entry name" value="Acyl_CoA_acyltransferase"/>
</dbReference>
<gene>
    <name evidence="4" type="ORF">QE404_001982</name>
</gene>
<dbReference type="Pfam" id="PF00583">
    <property type="entry name" value="Acetyltransf_1"/>
    <property type="match status" value="1"/>
</dbReference>
<dbReference type="CDD" id="cd04301">
    <property type="entry name" value="NAT_SF"/>
    <property type="match status" value="1"/>
</dbReference>
<protein>
    <submittedName>
        <fullName evidence="4">GNAT superfamily N-acetyltransferase</fullName>
    </submittedName>
</protein>
<evidence type="ECO:0000259" key="3">
    <source>
        <dbReference type="PROSITE" id="PS51186"/>
    </source>
</evidence>
<reference evidence="4 5" key="1">
    <citation type="submission" date="2023-07" db="EMBL/GenBank/DDBJ databases">
        <title>Functional and genomic diversity of the sorghum phyllosphere microbiome.</title>
        <authorList>
            <person name="Shade A."/>
        </authorList>
    </citation>
    <scope>NUCLEOTIDE SEQUENCE [LARGE SCALE GENOMIC DNA]</scope>
    <source>
        <strain evidence="4 5">SORGH_AS_1064</strain>
    </source>
</reference>
<keyword evidence="1" id="KW-0808">Transferase</keyword>
<keyword evidence="5" id="KW-1185">Reference proteome</keyword>
<proteinExistence type="predicted"/>
<evidence type="ECO:0000313" key="4">
    <source>
        <dbReference type="EMBL" id="MDQ1096835.1"/>
    </source>
</evidence>
<sequence>MTKLYIYNERQQAADNTQKQIANFLFRHLEQYGDPEPDIQKAIDYALGKNHSPGGIIITAEDSVTGEMTGCVVLNKTGMQGYIPEYILVYIATDKKQRGKGIGKQLMQKAIETADGDIALHCEPDNPARHLYEKLGFTSKYLEMRLKK</sequence>
<dbReference type="RefSeq" id="WP_307449887.1">
    <property type="nucleotide sequence ID" value="NZ_JAUTAL010000001.1"/>
</dbReference>
<dbReference type="Proteomes" id="UP001225072">
    <property type="component" value="Unassembled WGS sequence"/>
</dbReference>
<dbReference type="PROSITE" id="PS51186">
    <property type="entry name" value="GNAT"/>
    <property type="match status" value="1"/>
</dbReference>
<comment type="caution">
    <text evidence="4">The sequence shown here is derived from an EMBL/GenBank/DDBJ whole genome shotgun (WGS) entry which is preliminary data.</text>
</comment>
<dbReference type="EMBL" id="JAUTAL010000001">
    <property type="protein sequence ID" value="MDQ1096835.1"/>
    <property type="molecule type" value="Genomic_DNA"/>
</dbReference>
<dbReference type="InterPro" id="IPR050680">
    <property type="entry name" value="YpeA/RimI_acetyltransf"/>
</dbReference>
<accession>A0ABU0TIE9</accession>
<keyword evidence="2" id="KW-0012">Acyltransferase</keyword>
<evidence type="ECO:0000256" key="2">
    <source>
        <dbReference type="ARBA" id="ARBA00023315"/>
    </source>
</evidence>
<evidence type="ECO:0000256" key="1">
    <source>
        <dbReference type="ARBA" id="ARBA00022679"/>
    </source>
</evidence>